<reference evidence="7 8" key="1">
    <citation type="submission" date="2016-10" db="EMBL/GenBank/DDBJ databases">
        <title>Proteomics and genomics reveal pathogen-plant mechanisms compatible with a hemibiotrophic lifestyle of Diplodia corticola.</title>
        <authorList>
            <person name="Fernandes I."/>
            <person name="De Jonge R."/>
            <person name="Van De Peer Y."/>
            <person name="Devreese B."/>
            <person name="Alves A."/>
            <person name="Esteves A.C."/>
        </authorList>
    </citation>
    <scope>NUCLEOTIDE SEQUENCE [LARGE SCALE GENOMIC DNA]</scope>
    <source>
        <strain evidence="7 8">CBS 112549</strain>
    </source>
</reference>
<dbReference type="Gene3D" id="3.20.20.60">
    <property type="entry name" value="Phosphoenolpyruvate-binding domains"/>
    <property type="match status" value="1"/>
</dbReference>
<evidence type="ECO:0000259" key="6">
    <source>
        <dbReference type="Pfam" id="PF03328"/>
    </source>
</evidence>
<dbReference type="InterPro" id="IPR005000">
    <property type="entry name" value="Aldolase/citrate-lyase_domain"/>
</dbReference>
<evidence type="ECO:0000256" key="2">
    <source>
        <dbReference type="ARBA" id="ARBA00022723"/>
    </source>
</evidence>
<evidence type="ECO:0000313" key="8">
    <source>
        <dbReference type="Proteomes" id="UP000183809"/>
    </source>
</evidence>
<feature type="binding site" evidence="5">
    <location>
        <position position="145"/>
    </location>
    <ligand>
        <name>Mg(2+)</name>
        <dbReference type="ChEBI" id="CHEBI:18420"/>
    </ligand>
</feature>
<dbReference type="GO" id="GO:0016829">
    <property type="term" value="F:lyase activity"/>
    <property type="evidence" value="ECO:0007669"/>
    <property type="project" value="UniProtKB-KW"/>
</dbReference>
<comment type="caution">
    <text evidence="7">The sequence shown here is derived from an EMBL/GenBank/DDBJ whole genome shotgun (WGS) entry which is preliminary data.</text>
</comment>
<dbReference type="STRING" id="236234.A0A1J9QV44"/>
<dbReference type="InterPro" id="IPR015813">
    <property type="entry name" value="Pyrv/PenolPyrv_kinase-like_dom"/>
</dbReference>
<dbReference type="PIRSF" id="PIRSF015582">
    <property type="entry name" value="Cit_lyase_B"/>
    <property type="match status" value="1"/>
</dbReference>
<feature type="binding site" evidence="5">
    <location>
        <position position="172"/>
    </location>
    <ligand>
        <name>Mg(2+)</name>
        <dbReference type="ChEBI" id="CHEBI:18420"/>
    </ligand>
</feature>
<organism evidence="7 8">
    <name type="scientific">Diplodia corticola</name>
    <dbReference type="NCBI Taxonomy" id="236234"/>
    <lineage>
        <taxon>Eukaryota</taxon>
        <taxon>Fungi</taxon>
        <taxon>Dikarya</taxon>
        <taxon>Ascomycota</taxon>
        <taxon>Pezizomycotina</taxon>
        <taxon>Dothideomycetes</taxon>
        <taxon>Dothideomycetes incertae sedis</taxon>
        <taxon>Botryosphaeriales</taxon>
        <taxon>Botryosphaeriaceae</taxon>
        <taxon>Diplodia</taxon>
    </lineage>
</organism>
<evidence type="ECO:0000256" key="1">
    <source>
        <dbReference type="ARBA" id="ARBA00001946"/>
    </source>
</evidence>
<evidence type="ECO:0000256" key="4">
    <source>
        <dbReference type="PIRSR" id="PIRSR015582-1"/>
    </source>
</evidence>
<feature type="binding site" evidence="4">
    <location>
        <position position="71"/>
    </location>
    <ligand>
        <name>substrate</name>
    </ligand>
</feature>
<comment type="cofactor">
    <cofactor evidence="1">
        <name>Mg(2+)</name>
        <dbReference type="ChEBI" id="CHEBI:18420"/>
    </cofactor>
</comment>
<dbReference type="FunFam" id="3.20.20.60:FF:000023">
    <property type="entry name" value="CitE, Citrate lyase beta subunit"/>
    <property type="match status" value="1"/>
</dbReference>
<dbReference type="AlphaFoldDB" id="A0A1J9QV44"/>
<evidence type="ECO:0000313" key="7">
    <source>
        <dbReference type="EMBL" id="OJD32862.1"/>
    </source>
</evidence>
<dbReference type="RefSeq" id="XP_020129122.1">
    <property type="nucleotide sequence ID" value="XM_020274828.1"/>
</dbReference>
<dbReference type="InterPro" id="IPR011206">
    <property type="entry name" value="Citrate_lyase_beta/mcl1/mcl2"/>
</dbReference>
<name>A0A1J9QV44_9PEZI</name>
<gene>
    <name evidence="7" type="ORF">BKCO1_3500079</name>
</gene>
<evidence type="ECO:0000256" key="3">
    <source>
        <dbReference type="ARBA" id="ARBA00022842"/>
    </source>
</evidence>
<dbReference type="Pfam" id="PF03328">
    <property type="entry name" value="HpcH_HpaI"/>
    <property type="match status" value="1"/>
</dbReference>
<dbReference type="GO" id="GO:0006107">
    <property type="term" value="P:oxaloacetate metabolic process"/>
    <property type="evidence" value="ECO:0007669"/>
    <property type="project" value="TreeGrafter"/>
</dbReference>
<keyword evidence="3 5" id="KW-0460">Magnesium</keyword>
<keyword evidence="2 5" id="KW-0479">Metal-binding</keyword>
<dbReference type="Proteomes" id="UP000183809">
    <property type="component" value="Unassembled WGS sequence"/>
</dbReference>
<keyword evidence="7" id="KW-0456">Lyase</keyword>
<dbReference type="GO" id="GO:0000287">
    <property type="term" value="F:magnesium ion binding"/>
    <property type="evidence" value="ECO:0007669"/>
    <property type="project" value="TreeGrafter"/>
</dbReference>
<feature type="domain" description="HpcH/HpaI aldolase/citrate lyase" evidence="6">
    <location>
        <begin position="8"/>
        <end position="244"/>
    </location>
</feature>
<dbReference type="PANTHER" id="PTHR32308">
    <property type="entry name" value="LYASE BETA SUBUNIT, PUTATIVE (AFU_ORTHOLOGUE AFUA_4G13030)-RELATED"/>
    <property type="match status" value="1"/>
</dbReference>
<dbReference type="EMBL" id="MNUE01000035">
    <property type="protein sequence ID" value="OJD32862.1"/>
    <property type="molecule type" value="Genomic_DNA"/>
</dbReference>
<protein>
    <submittedName>
        <fullName evidence="7">Citrate lyase subunit beta-like protein</fullName>
    </submittedName>
</protein>
<proteinExistence type="predicted"/>
<keyword evidence="8" id="KW-1185">Reference proteome</keyword>
<dbReference type="PANTHER" id="PTHR32308:SF0">
    <property type="entry name" value="HPCH_HPAI ALDOLASE_CITRATE LYASE DOMAIN-CONTAINING PROTEIN"/>
    <property type="match status" value="1"/>
</dbReference>
<dbReference type="InterPro" id="IPR040442">
    <property type="entry name" value="Pyrv_kinase-like_dom_sf"/>
</dbReference>
<sequence length="324" mass="34806">MAAPIIRRALLYVPGSSQKMLDKSRGIASLDTVAYDLEDSVTPGKKAEARANLRQLLEQPRVPGIREQAVRINSVDSGYALDDLTEVLKAPNLDALVIPKVNSASDLHFVTDVIRHTLPQRHPSTPPAQPQPHQPQPLRLIALIESAKALMDLPSICRSTPYLSGLIFAAEDFALDLSLTRTPSLREFLYARSAIVTAARAHALPSAIDLVCTSFRGDAGRQALRDECADGKALGFTGKQLIHPGQVDVAHAAFAPAPAEAEWAVRVVVADEKADAAGRGAWTLDGKMVDKPVVGKAAAVVRMAELCGTDVAALREKWKGQEPE</sequence>
<feature type="binding site" evidence="4">
    <location>
        <position position="145"/>
    </location>
    <ligand>
        <name>substrate</name>
    </ligand>
</feature>
<dbReference type="SUPFAM" id="SSF51621">
    <property type="entry name" value="Phosphoenolpyruvate/pyruvate domain"/>
    <property type="match status" value="1"/>
</dbReference>
<accession>A0A1J9QV44</accession>
<dbReference type="GeneID" id="31015089"/>
<dbReference type="OrthoDB" id="1773at2759"/>
<evidence type="ECO:0000256" key="5">
    <source>
        <dbReference type="PIRSR" id="PIRSR015582-2"/>
    </source>
</evidence>